<dbReference type="Proteomes" id="UP001500449">
    <property type="component" value="Unassembled WGS sequence"/>
</dbReference>
<dbReference type="Gene3D" id="3.10.180.10">
    <property type="entry name" value="2,3-Dihydroxybiphenyl 1,2-Dioxygenase, domain 1"/>
    <property type="match status" value="1"/>
</dbReference>
<protein>
    <recommendedName>
        <fullName evidence="1">Glyoxalase-like domain-containing protein</fullName>
    </recommendedName>
</protein>
<feature type="domain" description="Glyoxalase-like" evidence="1">
    <location>
        <begin position="4"/>
        <end position="79"/>
    </location>
</feature>
<organism evidence="2 3">
    <name type="scientific">Pseudonocardia ailaonensis</name>
    <dbReference type="NCBI Taxonomy" id="367279"/>
    <lineage>
        <taxon>Bacteria</taxon>
        <taxon>Bacillati</taxon>
        <taxon>Actinomycetota</taxon>
        <taxon>Actinomycetes</taxon>
        <taxon>Pseudonocardiales</taxon>
        <taxon>Pseudonocardiaceae</taxon>
        <taxon>Pseudonocardia</taxon>
    </lineage>
</organism>
<dbReference type="InterPro" id="IPR029068">
    <property type="entry name" value="Glyas_Bleomycin-R_OHBP_Dase"/>
</dbReference>
<dbReference type="InterPro" id="IPR025870">
    <property type="entry name" value="Glyoxalase-like_dom"/>
</dbReference>
<evidence type="ECO:0000313" key="3">
    <source>
        <dbReference type="Proteomes" id="UP001500449"/>
    </source>
</evidence>
<comment type="caution">
    <text evidence="2">The sequence shown here is derived from an EMBL/GenBank/DDBJ whole genome shotgun (WGS) entry which is preliminary data.</text>
</comment>
<gene>
    <name evidence="2" type="ORF">GCM10009836_13540</name>
</gene>
<evidence type="ECO:0000313" key="2">
    <source>
        <dbReference type="EMBL" id="GAA1836401.1"/>
    </source>
</evidence>
<sequence>MLELDHLIAFLPGPPEPAGPLAGFFLDEGTTHTGQGTRNRRIRFRRHYVELLWIDEPETEQASGLGFAERSARTAFPYGIVLRGTLPEGDFRRYTVPDGPTLAIHQGTPDMPFLAIAELTDEQIAGLPHRHVPPHRSGATGIVATRLTGATAPGPTLPGISLTAEGDPSMRLLLDSGPLRL</sequence>
<reference evidence="2 3" key="1">
    <citation type="journal article" date="2019" name="Int. J. Syst. Evol. Microbiol.">
        <title>The Global Catalogue of Microorganisms (GCM) 10K type strain sequencing project: providing services to taxonomists for standard genome sequencing and annotation.</title>
        <authorList>
            <consortium name="The Broad Institute Genomics Platform"/>
            <consortium name="The Broad Institute Genome Sequencing Center for Infectious Disease"/>
            <person name="Wu L."/>
            <person name="Ma J."/>
        </authorList>
    </citation>
    <scope>NUCLEOTIDE SEQUENCE [LARGE SCALE GENOMIC DNA]</scope>
    <source>
        <strain evidence="2 3">JCM 16009</strain>
    </source>
</reference>
<keyword evidence="3" id="KW-1185">Reference proteome</keyword>
<evidence type="ECO:0000259" key="1">
    <source>
        <dbReference type="Pfam" id="PF13468"/>
    </source>
</evidence>
<accession>A0ABN2MV59</accession>
<dbReference type="Pfam" id="PF13468">
    <property type="entry name" value="Glyoxalase_3"/>
    <property type="match status" value="1"/>
</dbReference>
<dbReference type="RefSeq" id="WP_344413579.1">
    <property type="nucleotide sequence ID" value="NZ_BAAAQK010000004.1"/>
</dbReference>
<proteinExistence type="predicted"/>
<dbReference type="EMBL" id="BAAAQK010000004">
    <property type="protein sequence ID" value="GAA1836401.1"/>
    <property type="molecule type" value="Genomic_DNA"/>
</dbReference>
<name>A0ABN2MV59_9PSEU</name>